<sequence length="152" mass="16510">MSSVFFYHLTESPLGDVLPVLISKARQAGWRICLRGRNPLMMQQLDQRLWTGDPGDFLPHGLAGGPHDADQPVLLTVDAEMPNGAHCLMSVDGADVDPGEVAGLERAMILFDGFDPDAVAHARTQWKAVTGAGVAAQYWAQEDGRWVKKAES</sequence>
<dbReference type="PANTHER" id="PTHR38767">
    <property type="entry name" value="DNA POLYMERASE III SUBUNIT CHI"/>
    <property type="match status" value="1"/>
</dbReference>
<dbReference type="InterPro" id="IPR036768">
    <property type="entry name" value="PolIII_chi_sf"/>
</dbReference>
<protein>
    <submittedName>
        <fullName evidence="1">DNA polymerase III subunit chi</fullName>
    </submittedName>
</protein>
<proteinExistence type="predicted"/>
<gene>
    <name evidence="1" type="ORF">H1D41_10900</name>
</gene>
<dbReference type="PANTHER" id="PTHR38767:SF1">
    <property type="entry name" value="DNA POLYMERASE III SUBUNIT CHI"/>
    <property type="match status" value="1"/>
</dbReference>
<dbReference type="AlphaFoldDB" id="A0A8J7INM8"/>
<dbReference type="GO" id="GO:0003887">
    <property type="term" value="F:DNA-directed DNA polymerase activity"/>
    <property type="evidence" value="ECO:0007669"/>
    <property type="project" value="InterPro"/>
</dbReference>
<evidence type="ECO:0000313" key="2">
    <source>
        <dbReference type="Proteomes" id="UP000640583"/>
    </source>
</evidence>
<accession>A0A8J7INM8</accession>
<dbReference type="NCBIfam" id="NF004347">
    <property type="entry name" value="PRK05728.1-4"/>
    <property type="match status" value="1"/>
</dbReference>
<organism evidence="1 2">
    <name type="scientific">Halocynthiibacter styelae</name>
    <dbReference type="NCBI Taxonomy" id="2761955"/>
    <lineage>
        <taxon>Bacteria</taxon>
        <taxon>Pseudomonadati</taxon>
        <taxon>Pseudomonadota</taxon>
        <taxon>Alphaproteobacteria</taxon>
        <taxon>Rhodobacterales</taxon>
        <taxon>Paracoccaceae</taxon>
        <taxon>Halocynthiibacter</taxon>
    </lineage>
</organism>
<reference evidence="1" key="1">
    <citation type="submission" date="2020-10" db="EMBL/GenBank/DDBJ databases">
        <title>Paenihalocynthiibacter styelae gen. nov., sp. nov., isolated from stalked sea squirt Styela clava.</title>
        <authorList>
            <person name="Kim Y.-O."/>
            <person name="Yoon J.-H."/>
        </authorList>
    </citation>
    <scope>NUCLEOTIDE SEQUENCE</scope>
    <source>
        <strain evidence="1">MYP1-1</strain>
    </source>
</reference>
<dbReference type="Proteomes" id="UP000640583">
    <property type="component" value="Unassembled WGS sequence"/>
</dbReference>
<dbReference type="GO" id="GO:0003677">
    <property type="term" value="F:DNA binding"/>
    <property type="evidence" value="ECO:0007669"/>
    <property type="project" value="InterPro"/>
</dbReference>
<comment type="caution">
    <text evidence="1">The sequence shown here is derived from an EMBL/GenBank/DDBJ whole genome shotgun (WGS) entry which is preliminary data.</text>
</comment>
<dbReference type="GO" id="GO:0032298">
    <property type="term" value="P:positive regulation of DNA-templated DNA replication initiation"/>
    <property type="evidence" value="ECO:0007669"/>
    <property type="project" value="TreeGrafter"/>
</dbReference>
<dbReference type="SUPFAM" id="SSF102400">
    <property type="entry name" value="DNA polymerase III chi subunit"/>
    <property type="match status" value="1"/>
</dbReference>
<dbReference type="Pfam" id="PF04364">
    <property type="entry name" value="DNA_pol3_chi"/>
    <property type="match status" value="1"/>
</dbReference>
<dbReference type="RefSeq" id="WP_228848934.1">
    <property type="nucleotide sequence ID" value="NZ_JADCKQ010000007.1"/>
</dbReference>
<evidence type="ECO:0000313" key="1">
    <source>
        <dbReference type="EMBL" id="MBI1494146.1"/>
    </source>
</evidence>
<dbReference type="InterPro" id="IPR007459">
    <property type="entry name" value="DNA_pol3_chi"/>
</dbReference>
<name>A0A8J7INM8_9RHOB</name>
<dbReference type="GO" id="GO:0006260">
    <property type="term" value="P:DNA replication"/>
    <property type="evidence" value="ECO:0007669"/>
    <property type="project" value="InterPro"/>
</dbReference>
<dbReference type="Gene3D" id="3.40.50.10110">
    <property type="entry name" value="DNA polymerase III subunit chi"/>
    <property type="match status" value="1"/>
</dbReference>
<keyword evidence="2" id="KW-1185">Reference proteome</keyword>
<dbReference type="EMBL" id="JADCKQ010000007">
    <property type="protein sequence ID" value="MBI1494146.1"/>
    <property type="molecule type" value="Genomic_DNA"/>
</dbReference>